<evidence type="ECO:0000313" key="1">
    <source>
        <dbReference type="EMBL" id="QOX62009.1"/>
    </source>
</evidence>
<reference evidence="1" key="1">
    <citation type="submission" date="2019-08" db="EMBL/GenBank/DDBJ databases">
        <title>Genome sequence of Clostridiales bacterium MT110.</title>
        <authorList>
            <person name="Cao J."/>
        </authorList>
    </citation>
    <scope>NUCLEOTIDE SEQUENCE</scope>
    <source>
        <strain evidence="1">MT110</strain>
    </source>
</reference>
<protein>
    <submittedName>
        <fullName evidence="1">Acyltransferase family protein</fullName>
    </submittedName>
</protein>
<keyword evidence="2" id="KW-1185">Reference proteome</keyword>
<keyword evidence="1" id="KW-0808">Transferase</keyword>
<proteinExistence type="predicted"/>
<name>A0ACD1A6K5_9FIRM</name>
<organism evidence="1 2">
    <name type="scientific">Anoxybacterium hadale</name>
    <dbReference type="NCBI Taxonomy" id="3408580"/>
    <lineage>
        <taxon>Bacteria</taxon>
        <taxon>Bacillati</taxon>
        <taxon>Bacillota</taxon>
        <taxon>Clostridia</taxon>
        <taxon>Peptostreptococcales</taxon>
        <taxon>Anaerovoracaceae</taxon>
        <taxon>Anoxybacterium</taxon>
    </lineage>
</organism>
<gene>
    <name evidence="1" type="ORF">FRZ06_00885</name>
</gene>
<dbReference type="EMBL" id="CP042469">
    <property type="protein sequence ID" value="QOX62009.1"/>
    <property type="molecule type" value="Genomic_DNA"/>
</dbReference>
<keyword evidence="1" id="KW-0012">Acyltransferase</keyword>
<evidence type="ECO:0000313" key="2">
    <source>
        <dbReference type="Proteomes" id="UP000594014"/>
    </source>
</evidence>
<accession>A0ACD1A6K5</accession>
<dbReference type="Proteomes" id="UP000594014">
    <property type="component" value="Chromosome"/>
</dbReference>
<sequence length="352" mass="41438">MRKYYIDNIRIFCILLLIPYHTAMIFNNFGESWYIHSQNNTLATLFIIGVYPWWMSVLFVLAGMSTVYALKKRTPRQYAKERFQKLLIPMVSAIVLLVPVQTYLADKFFHNYPGSYFDHFSIFFSLTDWSGYDGHFTPAHTWFILFLFIISMISLPLMSWYNKKEHKRNSTEMNMIKILPMFLVILLCVPILDIGGKSIGEFAACFLLGYFVLGMEEVQNRLVKYRIQLGISWLLLIMIRCSLYQAQLSSGFVWDVEQRILSWIGILAIIGLGKYHLEFNSRFTKYFAPAAFPFYFFHQTIVVVTGYFIVQQLPGVFLQYFSIVLISYALTFLMYEICRRITFTRFLFGIKR</sequence>